<comment type="caution">
    <text evidence="3">The sequence shown here is derived from an EMBL/GenBank/DDBJ whole genome shotgun (WGS) entry which is preliminary data.</text>
</comment>
<dbReference type="Gene3D" id="1.25.40.10">
    <property type="entry name" value="Tetratricopeptide repeat domain"/>
    <property type="match status" value="1"/>
</dbReference>
<dbReference type="GO" id="GO:0032259">
    <property type="term" value="P:methylation"/>
    <property type="evidence" value="ECO:0007669"/>
    <property type="project" value="UniProtKB-KW"/>
</dbReference>
<keyword evidence="1 3" id="KW-0808">Transferase</keyword>
<dbReference type="Proteomes" id="UP000532936">
    <property type="component" value="Unassembled WGS sequence"/>
</dbReference>
<evidence type="ECO:0000259" key="2">
    <source>
        <dbReference type="Pfam" id="PF13649"/>
    </source>
</evidence>
<sequence>MGQVEQIEEARALLAQAEGRLADGDLHGAFAAYKACLKAGPDFAPGLAGLGLFLAEHGDTGTAAQLLSQTISIGDTVLQRRIAPTFARLLEGLKPNAWNAALDRDLRICLAEPVVDPQSLARVTAETLLLKQVRFDGTPAALAAMGRDPLWLGFLSRCVNVSPAMEARLDAVRTAVAEMQVERGDRLEAPIGLLVAALGLSGFASEYVAPVQDAEGTVAILYRRPSRAEAAALGEGEIQAQLIRRAIDEPARERDLARTVPAFTPHGGDAVSEAVKDQYEANPYPRWSAPPAPRPRPLRDAVSVLPGLDRKTCGDRVESVLVAGCGTGFEPIDMARIDPSLAITAMDLSRASLAHGMRVAEDLGLTQIRFVQGDILKLDPVQGPFDVITSTGVIHHMARPEDGLARLAGVLRPGGVVRLGLYSERARAVVQAAHDLIRQMGWTPVDADIRAFRAHVLALPDGEPLAALKQSADFYSLSGCRDLVFHVQEHRYTPPQLGDLIAGAGLRLVGLEASPQAKAAFAAAFGPADALDLGLWDRVEMRRPDLFAGMYHLWAQKPAV</sequence>
<proteinExistence type="predicted"/>
<keyword evidence="3" id="KW-0489">Methyltransferase</keyword>
<dbReference type="EMBL" id="JACIDA010000001">
    <property type="protein sequence ID" value="MBB3871558.1"/>
    <property type="molecule type" value="Genomic_DNA"/>
</dbReference>
<dbReference type="SUPFAM" id="SSF53335">
    <property type="entry name" value="S-adenosyl-L-methionine-dependent methyltransferases"/>
    <property type="match status" value="1"/>
</dbReference>
<dbReference type="AlphaFoldDB" id="A0A7W6EZC2"/>
<dbReference type="InterPro" id="IPR029063">
    <property type="entry name" value="SAM-dependent_MTases_sf"/>
</dbReference>
<protein>
    <submittedName>
        <fullName evidence="3">SAM-dependent methyltransferase</fullName>
    </submittedName>
</protein>
<dbReference type="InterPro" id="IPR041698">
    <property type="entry name" value="Methyltransf_25"/>
</dbReference>
<dbReference type="Pfam" id="PF13649">
    <property type="entry name" value="Methyltransf_25"/>
    <property type="match status" value="1"/>
</dbReference>
<name>A0A7W6EZC2_9CAUL</name>
<dbReference type="InterPro" id="IPR011990">
    <property type="entry name" value="TPR-like_helical_dom_sf"/>
</dbReference>
<dbReference type="PANTHER" id="PTHR43861">
    <property type="entry name" value="TRANS-ACONITATE 2-METHYLTRANSFERASE-RELATED"/>
    <property type="match status" value="1"/>
</dbReference>
<reference evidence="3 4" key="1">
    <citation type="submission" date="2020-08" db="EMBL/GenBank/DDBJ databases">
        <title>Genomic Encyclopedia of Type Strains, Phase IV (KMG-IV): sequencing the most valuable type-strain genomes for metagenomic binning, comparative biology and taxonomic classification.</title>
        <authorList>
            <person name="Goeker M."/>
        </authorList>
    </citation>
    <scope>NUCLEOTIDE SEQUENCE [LARGE SCALE GENOMIC DNA]</scope>
    <source>
        <strain evidence="3 4">DSM 14878</strain>
    </source>
</reference>
<dbReference type="SUPFAM" id="SSF48452">
    <property type="entry name" value="TPR-like"/>
    <property type="match status" value="1"/>
</dbReference>
<gene>
    <name evidence="3" type="ORF">GGR11_001072</name>
</gene>
<organism evidence="3 4">
    <name type="scientific">Brevundimonas mediterranea</name>
    <dbReference type="NCBI Taxonomy" id="74329"/>
    <lineage>
        <taxon>Bacteria</taxon>
        <taxon>Pseudomonadati</taxon>
        <taxon>Pseudomonadota</taxon>
        <taxon>Alphaproteobacteria</taxon>
        <taxon>Caulobacterales</taxon>
        <taxon>Caulobacteraceae</taxon>
        <taxon>Brevundimonas</taxon>
    </lineage>
</organism>
<accession>A0A7W6EZC2</accession>
<dbReference type="RefSeq" id="WP_183195729.1">
    <property type="nucleotide sequence ID" value="NZ_JACIDA010000001.1"/>
</dbReference>
<dbReference type="GO" id="GO:0008168">
    <property type="term" value="F:methyltransferase activity"/>
    <property type="evidence" value="ECO:0007669"/>
    <property type="project" value="UniProtKB-KW"/>
</dbReference>
<evidence type="ECO:0000313" key="3">
    <source>
        <dbReference type="EMBL" id="MBB3871558.1"/>
    </source>
</evidence>
<evidence type="ECO:0000256" key="1">
    <source>
        <dbReference type="ARBA" id="ARBA00022679"/>
    </source>
</evidence>
<evidence type="ECO:0000313" key="4">
    <source>
        <dbReference type="Proteomes" id="UP000532936"/>
    </source>
</evidence>
<dbReference type="Gene3D" id="3.40.50.150">
    <property type="entry name" value="Vaccinia Virus protein VP39"/>
    <property type="match status" value="1"/>
</dbReference>
<feature type="domain" description="Methyltransferase" evidence="2">
    <location>
        <begin position="320"/>
        <end position="415"/>
    </location>
</feature>
<dbReference type="CDD" id="cd02440">
    <property type="entry name" value="AdoMet_MTases"/>
    <property type="match status" value="1"/>
</dbReference>